<name>A0ABY3Y2R0_9ACTN</name>
<dbReference type="Pfam" id="PF08281">
    <property type="entry name" value="Sigma70_r4_2"/>
    <property type="match status" value="1"/>
</dbReference>
<dbReference type="Gene3D" id="1.10.10.10">
    <property type="entry name" value="Winged helix-like DNA-binding domain superfamily/Winged helix DNA-binding domain"/>
    <property type="match status" value="1"/>
</dbReference>
<evidence type="ECO:0000313" key="8">
    <source>
        <dbReference type="Proteomes" id="UP001202244"/>
    </source>
</evidence>
<evidence type="ECO:0000256" key="2">
    <source>
        <dbReference type="ARBA" id="ARBA00023015"/>
    </source>
</evidence>
<dbReference type="InterPro" id="IPR013324">
    <property type="entry name" value="RNA_pol_sigma_r3/r4-like"/>
</dbReference>
<dbReference type="EMBL" id="CP093846">
    <property type="protein sequence ID" value="UNT00829.1"/>
    <property type="molecule type" value="Genomic_DNA"/>
</dbReference>
<feature type="compositionally biased region" description="Basic residues" evidence="5">
    <location>
        <begin position="56"/>
        <end position="69"/>
    </location>
</feature>
<keyword evidence="2" id="KW-0805">Transcription regulation</keyword>
<evidence type="ECO:0000256" key="5">
    <source>
        <dbReference type="SAM" id="MobiDB-lite"/>
    </source>
</evidence>
<evidence type="ECO:0000256" key="1">
    <source>
        <dbReference type="ARBA" id="ARBA00010641"/>
    </source>
</evidence>
<protein>
    <submittedName>
        <fullName evidence="7">Sigma-70 region 4 domain-containing protein</fullName>
    </submittedName>
</protein>
<feature type="compositionally biased region" description="Low complexity" evidence="5">
    <location>
        <begin position="46"/>
        <end position="55"/>
    </location>
</feature>
<dbReference type="InterPro" id="IPR036388">
    <property type="entry name" value="WH-like_DNA-bd_sf"/>
</dbReference>
<keyword evidence="8" id="KW-1185">Reference proteome</keyword>
<organism evidence="7 8">
    <name type="scientific">Streptomyces tubbatahanensis</name>
    <dbReference type="NCBI Taxonomy" id="2923272"/>
    <lineage>
        <taxon>Bacteria</taxon>
        <taxon>Bacillati</taxon>
        <taxon>Actinomycetota</taxon>
        <taxon>Actinomycetes</taxon>
        <taxon>Kitasatosporales</taxon>
        <taxon>Streptomycetaceae</taxon>
        <taxon>Streptomyces</taxon>
    </lineage>
</organism>
<keyword evidence="4" id="KW-0804">Transcription</keyword>
<feature type="region of interest" description="Disordered" evidence="5">
    <location>
        <begin position="46"/>
        <end position="96"/>
    </location>
</feature>
<dbReference type="InterPro" id="IPR013249">
    <property type="entry name" value="RNA_pol_sigma70_r4_t2"/>
</dbReference>
<dbReference type="Proteomes" id="UP001202244">
    <property type="component" value="Chromosome"/>
</dbReference>
<evidence type="ECO:0000259" key="6">
    <source>
        <dbReference type="Pfam" id="PF08281"/>
    </source>
</evidence>
<feature type="domain" description="RNA polymerase sigma factor 70 region 4 type 2" evidence="6">
    <location>
        <begin position="13"/>
        <end position="48"/>
    </location>
</feature>
<gene>
    <name evidence="7" type="ORF">MMF93_00920</name>
</gene>
<proteinExistence type="inferred from homology"/>
<evidence type="ECO:0000256" key="3">
    <source>
        <dbReference type="ARBA" id="ARBA00023082"/>
    </source>
</evidence>
<keyword evidence="3" id="KW-0731">Sigma factor</keyword>
<comment type="similarity">
    <text evidence="1">Belongs to the sigma-70 factor family. ECF subfamily.</text>
</comment>
<evidence type="ECO:0000256" key="4">
    <source>
        <dbReference type="ARBA" id="ARBA00023163"/>
    </source>
</evidence>
<reference evidence="7 8" key="1">
    <citation type="journal article" date="2023" name="Microbiol. Spectr.">
        <title>Synergy between Genome Mining, Metabolomics, and Bioinformatics Uncovers Antibacterial Chlorinated Carbazole Alkaloids and Their Biosynthetic Gene Cluster from Streptomyces tubbatahanensis sp. nov., a Novel Actinomycete Isolated from Sulu Sea, Philippines.</title>
        <authorList>
            <person name="Tenebro C.P."/>
            <person name="Trono D.J.V.L."/>
            <person name="Balida L.A.P."/>
            <person name="Bayog L.K.A."/>
            <person name="Bruna J.R."/>
            <person name="Sabido E.M."/>
            <person name="Caspe D.P.C."/>
            <person name="de Los Santos E.L.C."/>
            <person name="Saludes J.P."/>
            <person name="Dalisay D.S."/>
        </authorList>
    </citation>
    <scope>NUCLEOTIDE SEQUENCE [LARGE SCALE GENOMIC DNA]</scope>
    <source>
        <strain evidence="7 8">DSD3025</strain>
    </source>
</reference>
<dbReference type="SUPFAM" id="SSF88659">
    <property type="entry name" value="Sigma3 and sigma4 domains of RNA polymerase sigma factors"/>
    <property type="match status" value="1"/>
</dbReference>
<evidence type="ECO:0000313" key="7">
    <source>
        <dbReference type="EMBL" id="UNT00829.1"/>
    </source>
</evidence>
<sequence>MWRSTGCGGPSGRVLLLCVWAGLDYAEAAEALGVPVGTVRSRLSRARAAPRAAQRAGRRCGAAHRHRKATGTAPRVAGEGEGGAAFASLPLREDTL</sequence>
<accession>A0ABY3Y2R0</accession>